<dbReference type="Proteomes" id="UP000027120">
    <property type="component" value="Unassembled WGS sequence"/>
</dbReference>
<dbReference type="AlphaFoldDB" id="A0A067G1R3"/>
<gene>
    <name evidence="1" type="ORF">CISIN_1g039633mg</name>
</gene>
<dbReference type="SMR" id="A0A067G1R3"/>
<evidence type="ECO:0000313" key="1">
    <source>
        <dbReference type="EMBL" id="KDO73559.1"/>
    </source>
</evidence>
<evidence type="ECO:0000313" key="2">
    <source>
        <dbReference type="Proteomes" id="UP000027120"/>
    </source>
</evidence>
<organism evidence="1 2">
    <name type="scientific">Citrus sinensis</name>
    <name type="common">Sweet orange</name>
    <name type="synonym">Citrus aurantium var. sinensis</name>
    <dbReference type="NCBI Taxonomy" id="2711"/>
    <lineage>
        <taxon>Eukaryota</taxon>
        <taxon>Viridiplantae</taxon>
        <taxon>Streptophyta</taxon>
        <taxon>Embryophyta</taxon>
        <taxon>Tracheophyta</taxon>
        <taxon>Spermatophyta</taxon>
        <taxon>Magnoliopsida</taxon>
        <taxon>eudicotyledons</taxon>
        <taxon>Gunneridae</taxon>
        <taxon>Pentapetalae</taxon>
        <taxon>rosids</taxon>
        <taxon>malvids</taxon>
        <taxon>Sapindales</taxon>
        <taxon>Rutaceae</taxon>
        <taxon>Aurantioideae</taxon>
        <taxon>Citrus</taxon>
    </lineage>
</organism>
<protein>
    <submittedName>
        <fullName evidence="1">Uncharacterized protein</fullName>
    </submittedName>
</protein>
<dbReference type="EMBL" id="KK784885">
    <property type="protein sequence ID" value="KDO73559.1"/>
    <property type="molecule type" value="Genomic_DNA"/>
</dbReference>
<keyword evidence="2" id="KW-1185">Reference proteome</keyword>
<dbReference type="STRING" id="2711.A0A067G1R3"/>
<proteinExistence type="predicted"/>
<reference evidence="1 2" key="1">
    <citation type="submission" date="2014-04" db="EMBL/GenBank/DDBJ databases">
        <authorList>
            <consortium name="International Citrus Genome Consortium"/>
            <person name="Gmitter F."/>
            <person name="Chen C."/>
            <person name="Farmerie W."/>
            <person name="Harkins T."/>
            <person name="Desany B."/>
            <person name="Mohiuddin M."/>
            <person name="Kodira C."/>
            <person name="Borodovsky M."/>
            <person name="Lomsadze A."/>
            <person name="Burns P."/>
            <person name="Jenkins J."/>
            <person name="Prochnik S."/>
            <person name="Shu S."/>
            <person name="Chapman J."/>
            <person name="Pitluck S."/>
            <person name="Schmutz J."/>
            <person name="Rokhsar D."/>
        </authorList>
    </citation>
    <scope>NUCLEOTIDE SEQUENCE</scope>
</reference>
<accession>A0A067G1R3</accession>
<sequence length="31" mass="3573">MPSANLPLYFQDDVSVIDHWLLNGMHFANKV</sequence>
<name>A0A067G1R3_CITSI</name>